<dbReference type="InterPro" id="IPR036397">
    <property type="entry name" value="RNaseH_sf"/>
</dbReference>
<sequence length="2886" mass="326779">MESLSPQVVSAAKLPILNPNEFDLWKMRIKQYFLMTDYSLWEFILNSDSPAPIRVVDGVLQPVAPTTTEQRLAKKNELKACGTLLMALPDKHQLKFNSYKDAKTLIEAIEKRFGGNTETKKVQKTLLKKQYENFTGSSTESLDQIHDRLQKLISQLEILRVSLSQKDINLKFLRSLPSEWRTHTLIWRNKTDFEEQSLDDLFNSLKIYEAEVKSSSSAGTTTQNTAFVSSSNTDSTNESISAAPSVFAICAKMHVPSLPNVDSLSYAVIYSFFASQSISPQLDNDDLKQIDADDLEEMVLKWQMTMWSVTTATGRGHFARKCRSPEDTRRNGASESKRRNVPVEASTSNALVSQCDGVGSYDWSFQAEEEPANYALMAFSSLSLESVEARLLVYKQNESIFEEDIKLLKLEVQLTDNVLVSLRQTLDKAEQERDDLKLKLEKFQTSSKNLTELLARSDDSLPPSPIYDRYQSGNGYHAVPPPYTGTFMPPKPNLVFNNAPNDVETDHPDFIVKLSPTNPDQDLSLTTRPSAPIIEDWVSDSEDESKTKTPQNVPSFVQTAEQVKSPMHSVQHDETSIPHKIAILKPTSNGERKNRKACLVPVSTVVPKTSVTRPKQVKTVVTKTNLPTRRHINRSPSSKASNSPPRVTDVKATVVNAAQVIGSSRHMTGNMSYLSDFEELNGGYVAFRGNPKGGKISGKGKIRTGKLDFDDGYFVKELKFNIFSVLQMCDKKNSVLFTDTECLVLSPEFKLPDESQVLLRVPRENNMYNVNLKNIVPSGDLTCLFAKATIDESNLWHRRLGHINFKTMNKLVKCNLVRRLPTKVFENNNTCVACKKGKQHRASCKTKPVSSVNQPLYRLHMDLFGPTFVKSLNKKSYCLVVTDDYSRFTWVFFLATNDETSPICKTFITGLENQLSLKNTDGDVAFDEKEHEFDAKKPESKVNVSPSSSAQSKKQDDKTKREAKGKSPVESFTGYIDLSAEFEDFSGNSINEVNAVGTLVPTARQISPNSTNTFSAAGPSNAAASPTHGKSLGIDASQLLDDPEMPELEDITYSDDEDNVGTEADFNNLETSITVSPIPTTRFHKDHPVTQIIGDLSSATQTRSMTMVAKDQEPKRVHQALKDLSCIEAIQEELLQFKMQKVWILVNFPYEKRAIVARIEVIRLFLAYASFMGFMVYQMDVKSAFLYGTIKEEVHVCQPLGFEDPNHPDKVYKVVKAWYETLANYLLENGFQRGKIDQTLFIKRQKGDILLIQIYVDDIIFGSTNKDLCKAFEKLMKDKFQMSLIGELTFFLGLQVKQKKDRIFTSQDKYVAEILRKFGLTDRKPASTPIDTEKPLLKDPDGKDVDVHTYRSMIGLLMYLTSSRPDIMFAFWTTFAVKKVNDVTRLQALVDKKKVVVTEATIRDSLCLDDAEGVECLLNEEIFAELARMGYEKPSTKLMFYKEFFSSQLKFLIHTILQCKGFSGVETPLFKGMLVAQEVGKGVDDEVHDKGVPAAGVVIEGDVSAAHDEVPTADEEPSIPSPTPSTPPPQPSHDIPSTSKVQPTPPQSPQKLERRNKVKVLKLRRLQKVGTIQRVETSDDTVMDDVSNQGRMIANMDADADVVLEETKEVANDAKDDQNADKDESADIQGRKAEIYKIDLDHANKVLSMQEEETEPIKVQEVVEVVTTVKLITEVVTADSITITAVEVPVPAATTAAAPTLVAAPRRRTKAVRNLNLSRSKPKLSKMKKYARELEAELNRTIYWDEVIDHMNKKAKEEPVVKRYQALKRKPQTEAQARKNMMLYLKNVDGFKMDYLKGMSYDDIRPIFKAKFNSNVAFLHKIKEQIDEEESKALKRINETPAEKATKRQKLDEEVEELKKHLQIVPNEDDDVYTEATLLARKVPVVGYEIINQNNKPYYKIIRAYERKYPLTRFTLDQMLNAVQLKVEEESDVSLKLLSFGVDAAKEFKKNMLRDDMHYQVIWITDEELTEKEVKQMEADDQAIQTILMGLPEYIYAVVDSYETAQEIWLRVQKMMKGSGIGIQEKKAKLFNKWERSTFTYGESTESYYHRFSKLMHDFKRNKHFPEKIAMFHQDQPSPFNYMQQPQPNTNFNPQPSFNQNYMQQPMINLEYISDPTIAMNMSLVIIAKAFKLNYSTPTNKNQKISSNPCNRQIAQPGMNLGQDRHMQMVGGNATRAEGNTNGNNGNQIRCYNCRGLGQFSRNCTTKPRKRDAAYLQTQLHIAQKEEAGIQLQAKEFDFMAAVGDLDEIKEVNANFILMANLQQASTLGTQTDSAPVNDSDGSPKIHEYDNCYNNEIFNMFTQEEQGTIEQHPVTAKETRAHNESLFNYLAVEGLEYGRYGVSKVLDTAYWGFPEVGTTHKYAVSSLMDTAYCDRTKTRDSSWIVYSSRSKDEAPKEIKTFLKKITFLLQAPVIIVRTDNGIEFKNQVLKEYFDSVGISHQASSIKTPQQNGVVKRRNRTLVEAARTMLIFSHAPLFLWAEAIATAVYNRRIKKIIELMNVTFDELSALAFEQSSSKLGLQGMTFGQISLGLNLTYAPSTITTQKPTERELDLLFEAMYDDYIGVQRSSATRTTSAAQAPQDIDELKTQQHVQQKDNEAPLQPKTITDNVLNVMLDGNTFVNPFATPSISAAESIFTIWGSIEHAYHDEENTVIRNKTRLVVRGYRQEEGIDFEESFAPVARMEAIRIFLTYAAHKSFIMFQIDVKTAFLHGTLKEDVYVCQPKGLIDANHPSHVYKLEKALYVLKQAPRVWYDELSKFLLQNHFFKGTIDPTLFIGRFDDDILVSNYLLEILKKYRMETYDPVETLMKIKDKLDLDKNGTLVDGTKYRSTIGALMYLTLSRQDIVHVTCLCAQYQAKPTQKHLKEMLIMRDVKTPSRELPVKLNS</sequence>
<name>A0A6L2P6R0_TANCI</name>
<evidence type="ECO:0000256" key="1">
    <source>
        <dbReference type="ARBA" id="ARBA00022670"/>
    </source>
</evidence>
<dbReference type="PANTHER" id="PTHR42648:SF18">
    <property type="entry name" value="RETROTRANSPOSON, UNCLASSIFIED-LIKE PROTEIN"/>
    <property type="match status" value="1"/>
</dbReference>
<dbReference type="InterPro" id="IPR054722">
    <property type="entry name" value="PolX-like_BBD"/>
</dbReference>
<keyword evidence="3" id="KW-0064">Aspartyl protease</keyword>
<feature type="compositionally biased region" description="Basic and acidic residues" evidence="6">
    <location>
        <begin position="953"/>
        <end position="966"/>
    </location>
</feature>
<evidence type="ECO:0000256" key="2">
    <source>
        <dbReference type="ARBA" id="ARBA00022723"/>
    </source>
</evidence>
<dbReference type="SUPFAM" id="SSF53098">
    <property type="entry name" value="Ribonuclease H-like"/>
    <property type="match status" value="2"/>
</dbReference>
<keyword evidence="2" id="KW-0479">Metal-binding</keyword>
<dbReference type="GO" id="GO:0006508">
    <property type="term" value="P:proteolysis"/>
    <property type="evidence" value="ECO:0007669"/>
    <property type="project" value="UniProtKB-KW"/>
</dbReference>
<dbReference type="GO" id="GO:0046872">
    <property type="term" value="F:metal ion binding"/>
    <property type="evidence" value="ECO:0007669"/>
    <property type="project" value="UniProtKB-KW"/>
</dbReference>
<evidence type="ECO:0000256" key="3">
    <source>
        <dbReference type="ARBA" id="ARBA00022750"/>
    </source>
</evidence>
<dbReference type="PANTHER" id="PTHR42648">
    <property type="entry name" value="TRANSPOSASE, PUTATIVE-RELATED"/>
    <property type="match status" value="1"/>
</dbReference>
<dbReference type="InterPro" id="IPR001584">
    <property type="entry name" value="Integrase_cat-core"/>
</dbReference>
<organism evidence="8">
    <name type="scientific">Tanacetum cinerariifolium</name>
    <name type="common">Dalmatian daisy</name>
    <name type="synonym">Chrysanthemum cinerariifolium</name>
    <dbReference type="NCBI Taxonomy" id="118510"/>
    <lineage>
        <taxon>Eukaryota</taxon>
        <taxon>Viridiplantae</taxon>
        <taxon>Streptophyta</taxon>
        <taxon>Embryophyta</taxon>
        <taxon>Tracheophyta</taxon>
        <taxon>Spermatophyta</taxon>
        <taxon>Magnoliopsida</taxon>
        <taxon>eudicotyledons</taxon>
        <taxon>Gunneridae</taxon>
        <taxon>Pentapetalae</taxon>
        <taxon>asterids</taxon>
        <taxon>campanulids</taxon>
        <taxon>Asterales</taxon>
        <taxon>Asteraceae</taxon>
        <taxon>Asteroideae</taxon>
        <taxon>Anthemideae</taxon>
        <taxon>Anthemidinae</taxon>
        <taxon>Tanacetum</taxon>
    </lineage>
</organism>
<feature type="region of interest" description="Disordered" evidence="6">
    <location>
        <begin position="1010"/>
        <end position="1034"/>
    </location>
</feature>
<dbReference type="Pfam" id="PF14223">
    <property type="entry name" value="Retrotran_gag_2"/>
    <property type="match status" value="1"/>
</dbReference>
<dbReference type="GO" id="GO:0003676">
    <property type="term" value="F:nucleic acid binding"/>
    <property type="evidence" value="ECO:0007669"/>
    <property type="project" value="InterPro"/>
</dbReference>
<feature type="domain" description="Integrase catalytic" evidence="7">
    <location>
        <begin position="2381"/>
        <end position="2511"/>
    </location>
</feature>
<dbReference type="InterPro" id="IPR013103">
    <property type="entry name" value="RVT_2"/>
</dbReference>
<gene>
    <name evidence="8" type="ORF">Tci_064512</name>
</gene>
<feature type="compositionally biased region" description="Basic and acidic residues" evidence="6">
    <location>
        <begin position="323"/>
        <end position="338"/>
    </location>
</feature>
<dbReference type="InterPro" id="IPR039537">
    <property type="entry name" value="Retrotran_Ty1/copia-like"/>
</dbReference>
<dbReference type="InterPro" id="IPR012337">
    <property type="entry name" value="RNaseH-like_sf"/>
</dbReference>
<dbReference type="Gene3D" id="3.30.420.10">
    <property type="entry name" value="Ribonuclease H-like superfamily/Ribonuclease H"/>
    <property type="match status" value="2"/>
</dbReference>
<reference evidence="8" key="1">
    <citation type="journal article" date="2019" name="Sci. Rep.">
        <title>Draft genome of Tanacetum cinerariifolium, the natural source of mosquito coil.</title>
        <authorList>
            <person name="Yamashiro T."/>
            <person name="Shiraishi A."/>
            <person name="Satake H."/>
            <person name="Nakayama K."/>
        </authorList>
    </citation>
    <scope>NUCLEOTIDE SEQUENCE</scope>
</reference>
<evidence type="ECO:0000256" key="4">
    <source>
        <dbReference type="ARBA" id="ARBA00022801"/>
    </source>
</evidence>
<proteinExistence type="predicted"/>
<keyword evidence="1" id="KW-0645">Protease</keyword>
<feature type="region of interest" description="Disordered" evidence="6">
    <location>
        <begin position="931"/>
        <end position="966"/>
    </location>
</feature>
<comment type="caution">
    <text evidence="8">The sequence shown here is derived from an EMBL/GenBank/DDBJ whole genome shotgun (WGS) entry which is preliminary data.</text>
</comment>
<feature type="coiled-coil region" evidence="5">
    <location>
        <begin position="412"/>
        <end position="446"/>
    </location>
</feature>
<dbReference type="SUPFAM" id="SSF56672">
    <property type="entry name" value="DNA/RNA polymerases"/>
    <property type="match status" value="1"/>
</dbReference>
<evidence type="ECO:0000259" key="7">
    <source>
        <dbReference type="PROSITE" id="PS50994"/>
    </source>
</evidence>
<dbReference type="PROSITE" id="PS50994">
    <property type="entry name" value="INTEGRASE"/>
    <property type="match status" value="1"/>
</dbReference>
<accession>A0A6L2P6R0</accession>
<feature type="region of interest" description="Disordered" evidence="6">
    <location>
        <begin position="1508"/>
        <end position="1557"/>
    </location>
</feature>
<keyword evidence="4" id="KW-0378">Hydrolase</keyword>
<dbReference type="InterPro" id="IPR025724">
    <property type="entry name" value="GAG-pre-integrase_dom"/>
</dbReference>
<feature type="region of interest" description="Disordered" evidence="6">
    <location>
        <begin position="318"/>
        <end position="343"/>
    </location>
</feature>
<dbReference type="Pfam" id="PF13976">
    <property type="entry name" value="gag_pre-integrs"/>
    <property type="match status" value="1"/>
</dbReference>
<dbReference type="GO" id="GO:0004190">
    <property type="term" value="F:aspartic-type endopeptidase activity"/>
    <property type="evidence" value="ECO:0007669"/>
    <property type="project" value="UniProtKB-KW"/>
</dbReference>
<dbReference type="GO" id="GO:0015074">
    <property type="term" value="P:DNA integration"/>
    <property type="evidence" value="ECO:0007669"/>
    <property type="project" value="InterPro"/>
</dbReference>
<feature type="compositionally biased region" description="Low complexity" evidence="6">
    <location>
        <begin position="941"/>
        <end position="952"/>
    </location>
</feature>
<feature type="compositionally biased region" description="Low complexity" evidence="6">
    <location>
        <begin position="1015"/>
        <end position="1026"/>
    </location>
</feature>
<dbReference type="Pfam" id="PF07727">
    <property type="entry name" value="RVT_2"/>
    <property type="match status" value="2"/>
</dbReference>
<feature type="compositionally biased region" description="Basic and acidic residues" evidence="6">
    <location>
        <begin position="931"/>
        <end position="940"/>
    </location>
</feature>
<dbReference type="Pfam" id="PF22936">
    <property type="entry name" value="Pol_BBD"/>
    <property type="match status" value="1"/>
</dbReference>
<protein>
    <submittedName>
        <fullName evidence="8">Putative ribonuclease H-like domain-containing protein</fullName>
    </submittedName>
</protein>
<evidence type="ECO:0000256" key="5">
    <source>
        <dbReference type="SAM" id="Coils"/>
    </source>
</evidence>
<feature type="compositionally biased region" description="Pro residues" evidence="6">
    <location>
        <begin position="1519"/>
        <end position="1531"/>
    </location>
</feature>
<dbReference type="EMBL" id="BKCJ010010650">
    <property type="protein sequence ID" value="GEU92534.1"/>
    <property type="molecule type" value="Genomic_DNA"/>
</dbReference>
<dbReference type="InterPro" id="IPR043502">
    <property type="entry name" value="DNA/RNA_pol_sf"/>
</dbReference>
<keyword evidence="5" id="KW-0175">Coiled coil</keyword>
<evidence type="ECO:0000256" key="6">
    <source>
        <dbReference type="SAM" id="MobiDB-lite"/>
    </source>
</evidence>
<evidence type="ECO:0000313" key="8">
    <source>
        <dbReference type="EMBL" id="GEU92534.1"/>
    </source>
</evidence>